<sequence>MERKTVRIPEYECSAGKGFGHMETVTGIKPRDERPDQRLVYGTSQALKERATGNRNSSYYNLVLSFHHGPLKQSLAPGSLYAPPLGSGGW</sequence>
<reference evidence="1" key="1">
    <citation type="submission" date="2019-10" db="EMBL/GenBank/DDBJ databases">
        <authorList>
            <person name="Soares A.E.R."/>
            <person name="Aleixo A."/>
            <person name="Schneider P."/>
            <person name="Miyaki C.Y."/>
            <person name="Schneider M.P."/>
            <person name="Mello C."/>
            <person name="Vasconcelos A.T.R."/>
        </authorList>
    </citation>
    <scope>NUCLEOTIDE SEQUENCE</scope>
    <source>
        <tissue evidence="1">Muscle</tissue>
    </source>
</reference>
<keyword evidence="2" id="KW-1185">Reference proteome</keyword>
<comment type="caution">
    <text evidence="1">The sequence shown here is derived from an EMBL/GenBank/DDBJ whole genome shotgun (WGS) entry which is preliminary data.</text>
</comment>
<name>A0ABQ9CLL6_9PASS</name>
<dbReference type="Proteomes" id="UP001145742">
    <property type="component" value="Unassembled WGS sequence"/>
</dbReference>
<gene>
    <name evidence="1" type="ORF">WISP_142615</name>
</gene>
<protein>
    <submittedName>
        <fullName evidence="1">Uncharacterized protein</fullName>
    </submittedName>
</protein>
<evidence type="ECO:0000313" key="1">
    <source>
        <dbReference type="EMBL" id="KAJ7404937.1"/>
    </source>
</evidence>
<accession>A0ABQ9CLL6</accession>
<proteinExistence type="predicted"/>
<evidence type="ECO:0000313" key="2">
    <source>
        <dbReference type="Proteomes" id="UP001145742"/>
    </source>
</evidence>
<dbReference type="EMBL" id="WHWB01034738">
    <property type="protein sequence ID" value="KAJ7404937.1"/>
    <property type="molecule type" value="Genomic_DNA"/>
</dbReference>
<organism evidence="1 2">
    <name type="scientific">Willisornis vidua</name>
    <name type="common">Xingu scale-backed antbird</name>
    <dbReference type="NCBI Taxonomy" id="1566151"/>
    <lineage>
        <taxon>Eukaryota</taxon>
        <taxon>Metazoa</taxon>
        <taxon>Chordata</taxon>
        <taxon>Craniata</taxon>
        <taxon>Vertebrata</taxon>
        <taxon>Euteleostomi</taxon>
        <taxon>Archelosauria</taxon>
        <taxon>Archosauria</taxon>
        <taxon>Dinosauria</taxon>
        <taxon>Saurischia</taxon>
        <taxon>Theropoda</taxon>
        <taxon>Coelurosauria</taxon>
        <taxon>Aves</taxon>
        <taxon>Neognathae</taxon>
        <taxon>Neoaves</taxon>
        <taxon>Telluraves</taxon>
        <taxon>Australaves</taxon>
        <taxon>Passeriformes</taxon>
        <taxon>Thamnophilidae</taxon>
        <taxon>Willisornis</taxon>
    </lineage>
</organism>